<name>A0ABN9QBW3_9DINO</name>
<dbReference type="NCBIfam" id="NF006674">
    <property type="entry name" value="PRK09224.1"/>
    <property type="match status" value="1"/>
</dbReference>
<keyword evidence="13" id="KW-1133">Transmembrane helix</keyword>
<keyword evidence="10 11" id="KW-0100">Branched-chain amino acid biosynthesis</keyword>
<reference evidence="16" key="1">
    <citation type="submission" date="2023-10" db="EMBL/GenBank/DDBJ databases">
        <authorList>
            <person name="Chen Y."/>
            <person name="Shah S."/>
            <person name="Dougan E. K."/>
            <person name="Thang M."/>
            <person name="Chan C."/>
        </authorList>
    </citation>
    <scope>NUCLEOTIDE SEQUENCE [LARGE SCALE GENOMIC DNA]</scope>
</reference>
<dbReference type="Pfam" id="PF00291">
    <property type="entry name" value="PALP"/>
    <property type="match status" value="1"/>
</dbReference>
<comment type="catalytic activity">
    <reaction evidence="1 11">
        <text>L-threonine = 2-oxobutanoate + NH4(+)</text>
        <dbReference type="Rhea" id="RHEA:22108"/>
        <dbReference type="ChEBI" id="CHEBI:16763"/>
        <dbReference type="ChEBI" id="CHEBI:28938"/>
        <dbReference type="ChEBI" id="CHEBI:57926"/>
        <dbReference type="EC" id="4.3.1.19"/>
    </reaction>
</comment>
<dbReference type="InterPro" id="IPR050147">
    <property type="entry name" value="Ser/Thr_Dehydratase"/>
</dbReference>
<evidence type="ECO:0000256" key="11">
    <source>
        <dbReference type="RuleBase" id="RU362012"/>
    </source>
</evidence>
<feature type="coiled-coil region" evidence="12">
    <location>
        <begin position="183"/>
        <end position="210"/>
    </location>
</feature>
<evidence type="ECO:0000313" key="17">
    <source>
        <dbReference type="Proteomes" id="UP001189429"/>
    </source>
</evidence>
<keyword evidence="7" id="KW-0677">Repeat</keyword>
<dbReference type="InterPro" id="IPR045865">
    <property type="entry name" value="ACT-like_dom_sf"/>
</dbReference>
<dbReference type="Gene3D" id="3.40.1020.10">
    <property type="entry name" value="Biosynthetic Threonine Deaminase, Domain 3"/>
    <property type="match status" value="1"/>
</dbReference>
<keyword evidence="8 11" id="KW-0663">Pyridoxal phosphate</keyword>
<feature type="signal peptide" evidence="14">
    <location>
        <begin position="1"/>
        <end position="18"/>
    </location>
</feature>
<dbReference type="InterPro" id="IPR001926">
    <property type="entry name" value="TrpB-like_PALP"/>
</dbReference>
<evidence type="ECO:0000256" key="1">
    <source>
        <dbReference type="ARBA" id="ARBA00001274"/>
    </source>
</evidence>
<dbReference type="CDD" id="cd01562">
    <property type="entry name" value="Thr-dehyd"/>
    <property type="match status" value="1"/>
</dbReference>
<keyword evidence="13" id="KW-0472">Membrane</keyword>
<protein>
    <recommendedName>
        <fullName evidence="11">Threonine dehydratase</fullName>
        <ecNumber evidence="11">4.3.1.19</ecNumber>
    </recommendedName>
    <alternativeName>
        <fullName evidence="11">Threonine deaminase</fullName>
    </alternativeName>
</protein>
<evidence type="ECO:0000256" key="8">
    <source>
        <dbReference type="ARBA" id="ARBA00022898"/>
    </source>
</evidence>
<evidence type="ECO:0000256" key="6">
    <source>
        <dbReference type="ARBA" id="ARBA00022624"/>
    </source>
</evidence>
<gene>
    <name evidence="16" type="ORF">PCOR1329_LOCUS10558</name>
</gene>
<feature type="transmembrane region" description="Helical" evidence="13">
    <location>
        <begin position="349"/>
        <end position="375"/>
    </location>
</feature>
<evidence type="ECO:0000256" key="12">
    <source>
        <dbReference type="SAM" id="Coils"/>
    </source>
</evidence>
<keyword evidence="12" id="KW-0175">Coiled coil</keyword>
<evidence type="ECO:0000256" key="2">
    <source>
        <dbReference type="ARBA" id="ARBA00001933"/>
    </source>
</evidence>
<evidence type="ECO:0000256" key="13">
    <source>
        <dbReference type="SAM" id="Phobius"/>
    </source>
</evidence>
<comment type="cofactor">
    <cofactor evidence="2 11">
        <name>pyridoxal 5'-phosphate</name>
        <dbReference type="ChEBI" id="CHEBI:597326"/>
    </cofactor>
</comment>
<feature type="chain" id="PRO_5045906044" description="Threonine dehydratase" evidence="14">
    <location>
        <begin position="19"/>
        <end position="1010"/>
    </location>
</feature>
<comment type="similarity">
    <text evidence="4 11">Belongs to the serine/threonine dehydratase family.</text>
</comment>
<dbReference type="PROSITE" id="PS00165">
    <property type="entry name" value="DEHYDRATASE_SER_THR"/>
    <property type="match status" value="1"/>
</dbReference>
<keyword evidence="14" id="KW-0732">Signal</keyword>
<dbReference type="EMBL" id="CAUYUJ010003002">
    <property type="protein sequence ID" value="CAK0803379.1"/>
    <property type="molecule type" value="Genomic_DNA"/>
</dbReference>
<keyword evidence="5 11" id="KW-0028">Amino-acid biosynthesis</keyword>
<dbReference type="Proteomes" id="UP001189429">
    <property type="component" value="Unassembled WGS sequence"/>
</dbReference>
<dbReference type="CDD" id="cd04906">
    <property type="entry name" value="ACT_ThrD-I_1"/>
    <property type="match status" value="1"/>
</dbReference>
<dbReference type="InterPro" id="IPR038110">
    <property type="entry name" value="TD_ACT-like_sf"/>
</dbReference>
<keyword evidence="9 11" id="KW-0456">Lyase</keyword>
<dbReference type="Pfam" id="PF00585">
    <property type="entry name" value="Thr_dehydrat_C"/>
    <property type="match status" value="2"/>
</dbReference>
<evidence type="ECO:0000256" key="7">
    <source>
        <dbReference type="ARBA" id="ARBA00022737"/>
    </source>
</evidence>
<evidence type="ECO:0000313" key="16">
    <source>
        <dbReference type="EMBL" id="CAK0803379.1"/>
    </source>
</evidence>
<evidence type="ECO:0000256" key="4">
    <source>
        <dbReference type="ARBA" id="ARBA00010869"/>
    </source>
</evidence>
<dbReference type="EC" id="4.3.1.19" evidence="11"/>
<dbReference type="SUPFAM" id="SSF53686">
    <property type="entry name" value="Tryptophan synthase beta subunit-like PLP-dependent enzymes"/>
    <property type="match status" value="1"/>
</dbReference>
<organism evidence="16 17">
    <name type="scientific">Prorocentrum cordatum</name>
    <dbReference type="NCBI Taxonomy" id="2364126"/>
    <lineage>
        <taxon>Eukaryota</taxon>
        <taxon>Sar</taxon>
        <taxon>Alveolata</taxon>
        <taxon>Dinophyceae</taxon>
        <taxon>Prorocentrales</taxon>
        <taxon>Prorocentraceae</taxon>
        <taxon>Prorocentrum</taxon>
    </lineage>
</organism>
<proteinExistence type="inferred from homology"/>
<dbReference type="InterPro" id="IPR005787">
    <property type="entry name" value="Thr_deHydtase_biosynth"/>
</dbReference>
<evidence type="ECO:0000256" key="5">
    <source>
        <dbReference type="ARBA" id="ARBA00022605"/>
    </source>
</evidence>
<dbReference type="NCBIfam" id="TIGR01124">
    <property type="entry name" value="ilvA_2Cterm"/>
    <property type="match status" value="1"/>
</dbReference>
<accession>A0ABN9QBW3</accession>
<dbReference type="InterPro" id="IPR001721">
    <property type="entry name" value="TD_ACT-like"/>
</dbReference>
<dbReference type="InterPro" id="IPR036052">
    <property type="entry name" value="TrpB-like_PALP_sf"/>
</dbReference>
<dbReference type="InterPro" id="IPR000634">
    <property type="entry name" value="Ser/Thr_deHydtase_PyrdxlP-BS"/>
</dbReference>
<keyword evidence="13" id="KW-0812">Transmembrane</keyword>
<keyword evidence="17" id="KW-1185">Reference proteome</keyword>
<dbReference type="PANTHER" id="PTHR48078">
    <property type="entry name" value="THREONINE DEHYDRATASE, MITOCHONDRIAL-RELATED"/>
    <property type="match status" value="1"/>
</dbReference>
<evidence type="ECO:0000259" key="15">
    <source>
        <dbReference type="PROSITE" id="PS51672"/>
    </source>
</evidence>
<sequence>MALKAMCSAALVAVGAMAQQDGTILLQSSVSTVDELAPMRSDEEVTVDFKEGSFGLLPESAPTWCKDESQLTWKQRKERMQQHITLEWAKKAVKDMLEKNETVPEWMDKIVSDDEKRGKAKWAVAESKRMKAEGKETPKWMDEIVEEDAKWANRWAACKVAELQQVNEEVPQWMIENGRKGILEAAAEKAAELQEEIDEMEEEKDKDEALVNAQGDVQTANERMLAKNREFKARTVNSQLRVLEGALEELGRAEADVKSDGTANGPNRKYKQALRKAEAASKMLTKLLERKASMLSAQMAAEGAAARLAAARGAQAAALAAREAAEAPPGPRVKSGLSLCRRSTQEWKVWAAAGIGVVVAFVAVGIFAAVVAVVAQVSGRSWRARLPAPSFGPKTGGQRGAPAGGAPLAATGAPARWAMCARAGLRASQLRRLRPSSWEAANAGARPWRGTLASQRRPCSAGAGAPAADNSGGIPQGKLALAHEYLNKILNAKVYDVCKVTSLHYAPVVSKKIGNRVLLKREDQQEVYSFKLRGAYNKIVHLSDEEKARGICACSAGNHAQGVAFSAARLGLSAKIFMPRTTPTIKVDAVESYINEESEVILHGTSYDEAYAATMECVKNEGRVLIHPFNDPLVIAGQGTIGQEILSQTTKEDVDAVFCCVGGGGLLAGVGVFLKTVKPGIKVIGVEAIDSAAMTTSLAAGEIVELDSVGLFADGAAVRKVGDESFKICQLVCDEMITVSTDDICSAIKDSFVDTRVVLEPAGALALAGLKKYAQCSGDKGKTFIAVTSGANMDFDRLRFVSERADTSETTIAVQIPERAGTFIEFYKCIEPRNVTEFSYRYSDDPANIFMSFQAASEQDRQEVFRELESKGFSPLDLSQNEIAQTHLRYMIGGVAPSAATQEEALFSFQFPERPGSLKRFLEDLPPEFNVSLFHYRSHGADVARVLVALQVPVKQRETLRKYLEYLRSEGFTWTEETGNAAYHRFLLEPVVANTSGRSRPRTPPPMFMQ</sequence>
<dbReference type="PANTHER" id="PTHR48078:SF11">
    <property type="entry name" value="THREONINE DEHYDRATASE, MITOCHONDRIAL"/>
    <property type="match status" value="1"/>
</dbReference>
<dbReference type="CDD" id="cd04907">
    <property type="entry name" value="ACT_ThrD-I_2"/>
    <property type="match status" value="1"/>
</dbReference>
<comment type="pathway">
    <text evidence="3 11">Amino-acid biosynthesis; L-isoleucine biosynthesis; 2-oxobutanoate from L-threonine: step 1/1.</text>
</comment>
<evidence type="ECO:0000256" key="14">
    <source>
        <dbReference type="SAM" id="SignalP"/>
    </source>
</evidence>
<keyword evidence="6 11" id="KW-0412">Isoleucine biosynthesis</keyword>
<evidence type="ECO:0000256" key="9">
    <source>
        <dbReference type="ARBA" id="ARBA00023239"/>
    </source>
</evidence>
<evidence type="ECO:0000256" key="3">
    <source>
        <dbReference type="ARBA" id="ARBA00004810"/>
    </source>
</evidence>
<dbReference type="SUPFAM" id="SSF55021">
    <property type="entry name" value="ACT-like"/>
    <property type="match status" value="2"/>
</dbReference>
<feature type="domain" description="ACT-like" evidence="15">
    <location>
        <begin position="905"/>
        <end position="979"/>
    </location>
</feature>
<comment type="caution">
    <text evidence="16">The sequence shown here is derived from an EMBL/GenBank/DDBJ whole genome shotgun (WGS) entry which is preliminary data.</text>
</comment>
<evidence type="ECO:0000256" key="10">
    <source>
        <dbReference type="ARBA" id="ARBA00023304"/>
    </source>
</evidence>
<dbReference type="Gene3D" id="3.40.50.1100">
    <property type="match status" value="2"/>
</dbReference>
<dbReference type="PROSITE" id="PS51672">
    <property type="entry name" value="ACT_LIKE"/>
    <property type="match status" value="1"/>
</dbReference>